<reference evidence="11 12" key="1">
    <citation type="submission" date="2018-11" db="EMBL/GenBank/DDBJ databases">
        <title>Chryseotalea sanarue gen. nov., sp., nov., a member of the family Cytophagaceae, isolated from a brackish lake in Hamamatsu Japan.</title>
        <authorList>
            <person name="Maejima Y."/>
            <person name="Iino T."/>
            <person name="Muraguchi Y."/>
            <person name="Fukuda K."/>
            <person name="Ohkuma M."/>
            <person name="Moriuchi R."/>
            <person name="Dohra H."/>
            <person name="Kimbara K."/>
            <person name="Shintani M."/>
        </authorList>
    </citation>
    <scope>NUCLEOTIDE SEQUENCE [LARGE SCALE GENOMIC DNA]</scope>
    <source>
        <strain evidence="11 12">Ys</strain>
    </source>
</reference>
<dbReference type="PANTHER" id="PTHR30616:SF2">
    <property type="entry name" value="PURINE NUCLEOSIDE PHOSPHORYLASE LACC1"/>
    <property type="match status" value="1"/>
</dbReference>
<evidence type="ECO:0000256" key="9">
    <source>
        <dbReference type="ARBA" id="ARBA00049893"/>
    </source>
</evidence>
<keyword evidence="5" id="KW-0378">Hydrolase</keyword>
<dbReference type="PANTHER" id="PTHR30616">
    <property type="entry name" value="UNCHARACTERIZED PROTEIN YFIH"/>
    <property type="match status" value="1"/>
</dbReference>
<evidence type="ECO:0000313" key="12">
    <source>
        <dbReference type="Proteomes" id="UP000288227"/>
    </source>
</evidence>
<dbReference type="InterPro" id="IPR003730">
    <property type="entry name" value="Cu_polyphenol_OxRdtase"/>
</dbReference>
<dbReference type="InterPro" id="IPR011324">
    <property type="entry name" value="Cytotoxic_necrot_fac-like_cat"/>
</dbReference>
<keyword evidence="4" id="KW-0479">Metal-binding</keyword>
<evidence type="ECO:0000256" key="3">
    <source>
        <dbReference type="ARBA" id="ARBA00022679"/>
    </source>
</evidence>
<keyword evidence="3" id="KW-0808">Transferase</keyword>
<dbReference type="GO" id="GO:0017061">
    <property type="term" value="F:S-methyl-5-thioadenosine phosphorylase activity"/>
    <property type="evidence" value="ECO:0007669"/>
    <property type="project" value="UniProtKB-EC"/>
</dbReference>
<evidence type="ECO:0000256" key="5">
    <source>
        <dbReference type="ARBA" id="ARBA00022801"/>
    </source>
</evidence>
<evidence type="ECO:0000256" key="6">
    <source>
        <dbReference type="ARBA" id="ARBA00022833"/>
    </source>
</evidence>
<organism evidence="11 12">
    <name type="scientific">Chryseotalea sanaruensis</name>
    <dbReference type="NCBI Taxonomy" id="2482724"/>
    <lineage>
        <taxon>Bacteria</taxon>
        <taxon>Pseudomonadati</taxon>
        <taxon>Bacteroidota</taxon>
        <taxon>Cytophagia</taxon>
        <taxon>Cytophagales</taxon>
        <taxon>Chryseotaleaceae</taxon>
        <taxon>Chryseotalea</taxon>
    </lineage>
</organism>
<comment type="caution">
    <text evidence="11">The sequence shown here is derived from an EMBL/GenBank/DDBJ whole genome shotgun (WGS) entry which is preliminary data.</text>
</comment>
<keyword evidence="6" id="KW-0862">Zinc</keyword>
<sequence length="259" mass="28922">MIELKNIGDLKLWQFSKLYEEKNITHFVTDRKSFNEIDFNLSYSTSPDPLLVEVNRKQLTKTIGLDFEQLYIPRQVHKDHILKVDVSTNKDSLEETDALITNDTNVCIAVMSADCVPILLYDKKNQAVGAVHSGWKGTVAHILTKTLQAMQREFGTHGVDVVAAIGPSVCQASYEVGHEVADAVRKSFNNADVLLQLQENGKAKLDLWQANYIQLTSFGVKPENIAVANACTVIHNQHFFSARKGDIGRFAAGIRLLPR</sequence>
<comment type="catalytic activity">
    <reaction evidence="1">
        <text>inosine + phosphate = alpha-D-ribose 1-phosphate + hypoxanthine</text>
        <dbReference type="Rhea" id="RHEA:27646"/>
        <dbReference type="ChEBI" id="CHEBI:17368"/>
        <dbReference type="ChEBI" id="CHEBI:17596"/>
        <dbReference type="ChEBI" id="CHEBI:43474"/>
        <dbReference type="ChEBI" id="CHEBI:57720"/>
        <dbReference type="EC" id="2.4.2.1"/>
    </reaction>
    <physiologicalReaction direction="left-to-right" evidence="1">
        <dbReference type="Rhea" id="RHEA:27647"/>
    </physiologicalReaction>
</comment>
<comment type="catalytic activity">
    <reaction evidence="7">
        <text>adenosine + H2O + H(+) = inosine + NH4(+)</text>
        <dbReference type="Rhea" id="RHEA:24408"/>
        <dbReference type="ChEBI" id="CHEBI:15377"/>
        <dbReference type="ChEBI" id="CHEBI:15378"/>
        <dbReference type="ChEBI" id="CHEBI:16335"/>
        <dbReference type="ChEBI" id="CHEBI:17596"/>
        <dbReference type="ChEBI" id="CHEBI:28938"/>
        <dbReference type="EC" id="3.5.4.4"/>
    </reaction>
    <physiologicalReaction direction="left-to-right" evidence="7">
        <dbReference type="Rhea" id="RHEA:24409"/>
    </physiologicalReaction>
</comment>
<proteinExistence type="inferred from homology"/>
<dbReference type="AlphaFoldDB" id="A0A401U5J2"/>
<dbReference type="GO" id="GO:0005507">
    <property type="term" value="F:copper ion binding"/>
    <property type="evidence" value="ECO:0007669"/>
    <property type="project" value="TreeGrafter"/>
</dbReference>
<name>A0A401U5J2_9BACT</name>
<gene>
    <name evidence="11" type="ORF">SanaruYs_02710</name>
</gene>
<accession>A0A401U5J2</accession>
<dbReference type="Pfam" id="PF02578">
    <property type="entry name" value="Cu-oxidase_4"/>
    <property type="match status" value="1"/>
</dbReference>
<comment type="similarity">
    <text evidence="2 10">Belongs to the purine nucleoside phosphorylase YfiH/LACC1 family.</text>
</comment>
<dbReference type="NCBIfam" id="TIGR00726">
    <property type="entry name" value="peptidoglycan editing factor PgeF"/>
    <property type="match status" value="1"/>
</dbReference>
<comment type="catalytic activity">
    <reaction evidence="8">
        <text>adenosine + phosphate = alpha-D-ribose 1-phosphate + adenine</text>
        <dbReference type="Rhea" id="RHEA:27642"/>
        <dbReference type="ChEBI" id="CHEBI:16335"/>
        <dbReference type="ChEBI" id="CHEBI:16708"/>
        <dbReference type="ChEBI" id="CHEBI:43474"/>
        <dbReference type="ChEBI" id="CHEBI:57720"/>
        <dbReference type="EC" id="2.4.2.1"/>
    </reaction>
    <physiologicalReaction direction="left-to-right" evidence="8">
        <dbReference type="Rhea" id="RHEA:27643"/>
    </physiologicalReaction>
</comment>
<keyword evidence="12" id="KW-1185">Reference proteome</keyword>
<dbReference type="GO" id="GO:0016787">
    <property type="term" value="F:hydrolase activity"/>
    <property type="evidence" value="ECO:0007669"/>
    <property type="project" value="UniProtKB-KW"/>
</dbReference>
<evidence type="ECO:0000256" key="10">
    <source>
        <dbReference type="RuleBase" id="RU361274"/>
    </source>
</evidence>
<evidence type="ECO:0000313" key="11">
    <source>
        <dbReference type="EMBL" id="GCC50056.1"/>
    </source>
</evidence>
<evidence type="ECO:0000256" key="4">
    <source>
        <dbReference type="ARBA" id="ARBA00022723"/>
    </source>
</evidence>
<dbReference type="Proteomes" id="UP000288227">
    <property type="component" value="Unassembled WGS sequence"/>
</dbReference>
<comment type="catalytic activity">
    <reaction evidence="9">
        <text>S-methyl-5'-thioadenosine + phosphate = 5-(methylsulfanyl)-alpha-D-ribose 1-phosphate + adenine</text>
        <dbReference type="Rhea" id="RHEA:11852"/>
        <dbReference type="ChEBI" id="CHEBI:16708"/>
        <dbReference type="ChEBI" id="CHEBI:17509"/>
        <dbReference type="ChEBI" id="CHEBI:43474"/>
        <dbReference type="ChEBI" id="CHEBI:58533"/>
        <dbReference type="EC" id="2.4.2.28"/>
    </reaction>
    <physiologicalReaction direction="left-to-right" evidence="9">
        <dbReference type="Rhea" id="RHEA:11853"/>
    </physiologicalReaction>
</comment>
<evidence type="ECO:0000256" key="7">
    <source>
        <dbReference type="ARBA" id="ARBA00047989"/>
    </source>
</evidence>
<dbReference type="SUPFAM" id="SSF64438">
    <property type="entry name" value="CNF1/YfiH-like putative cysteine hydrolases"/>
    <property type="match status" value="1"/>
</dbReference>
<dbReference type="InterPro" id="IPR038371">
    <property type="entry name" value="Cu_polyphenol_OxRdtase_sf"/>
</dbReference>
<dbReference type="CDD" id="cd16833">
    <property type="entry name" value="YfiH"/>
    <property type="match status" value="1"/>
</dbReference>
<dbReference type="OrthoDB" id="4279at2"/>
<dbReference type="EMBL" id="BHXQ01000001">
    <property type="protein sequence ID" value="GCC50056.1"/>
    <property type="molecule type" value="Genomic_DNA"/>
</dbReference>
<evidence type="ECO:0000256" key="1">
    <source>
        <dbReference type="ARBA" id="ARBA00000553"/>
    </source>
</evidence>
<protein>
    <recommendedName>
        <fullName evidence="10">Purine nucleoside phosphorylase</fullName>
    </recommendedName>
</protein>
<evidence type="ECO:0000256" key="8">
    <source>
        <dbReference type="ARBA" id="ARBA00048968"/>
    </source>
</evidence>
<dbReference type="RefSeq" id="WP_127120714.1">
    <property type="nucleotide sequence ID" value="NZ_BHXQ01000001.1"/>
</dbReference>
<evidence type="ECO:0000256" key="2">
    <source>
        <dbReference type="ARBA" id="ARBA00007353"/>
    </source>
</evidence>
<dbReference type="Gene3D" id="3.60.140.10">
    <property type="entry name" value="CNF1/YfiH-like putative cysteine hydrolases"/>
    <property type="match status" value="1"/>
</dbReference>